<protein>
    <recommendedName>
        <fullName evidence="1">Cyclin-D1-binding protein 1-like N-terminal domain-containing protein</fullName>
    </recommendedName>
</protein>
<organism evidence="2 3">
    <name type="scientific">Ogataea polymorpha</name>
    <dbReference type="NCBI Taxonomy" id="460523"/>
    <lineage>
        <taxon>Eukaryota</taxon>
        <taxon>Fungi</taxon>
        <taxon>Dikarya</taxon>
        <taxon>Ascomycota</taxon>
        <taxon>Saccharomycotina</taxon>
        <taxon>Pichiomycetes</taxon>
        <taxon>Pichiales</taxon>
        <taxon>Pichiaceae</taxon>
        <taxon>Ogataea</taxon>
    </lineage>
</organism>
<dbReference type="OrthoDB" id="4088536at2759"/>
<evidence type="ECO:0000313" key="3">
    <source>
        <dbReference type="Proteomes" id="UP000788993"/>
    </source>
</evidence>
<dbReference type="Gene3D" id="1.20.1420.10">
    <property type="entry name" value="Talin, central domain"/>
    <property type="match status" value="1"/>
</dbReference>
<keyword evidence="3" id="KW-1185">Reference proteome</keyword>
<dbReference type="InterPro" id="IPR026907">
    <property type="entry name" value="GCIP-like"/>
</dbReference>
<dbReference type="AlphaFoldDB" id="A0A9P8PTE8"/>
<comment type="caution">
    <text evidence="2">The sequence shown here is derived from an EMBL/GenBank/DDBJ whole genome shotgun (WGS) entry which is preliminary data.</text>
</comment>
<dbReference type="GO" id="GO:0005634">
    <property type="term" value="C:nucleus"/>
    <property type="evidence" value="ECO:0007669"/>
    <property type="project" value="TreeGrafter"/>
</dbReference>
<name>A0A9P8PTE8_9ASCO</name>
<dbReference type="PANTHER" id="PTHR15492">
    <property type="entry name" value="CYCLIN D1-BINDING PROTEIN 1"/>
    <property type="match status" value="1"/>
</dbReference>
<accession>A0A9P8PTE8</accession>
<gene>
    <name evidence="2" type="ORF">OGATHE_000794</name>
</gene>
<dbReference type="Proteomes" id="UP000788993">
    <property type="component" value="Unassembled WGS sequence"/>
</dbReference>
<reference evidence="2" key="2">
    <citation type="submission" date="2021-01" db="EMBL/GenBank/DDBJ databases">
        <authorList>
            <person name="Schikora-Tamarit M.A."/>
        </authorList>
    </citation>
    <scope>NUCLEOTIDE SEQUENCE</scope>
    <source>
        <strain evidence="2">NCAIM Y.01608</strain>
    </source>
</reference>
<dbReference type="Gene3D" id="1.20.1410.10">
    <property type="entry name" value="I/LWEQ domain"/>
    <property type="match status" value="1"/>
</dbReference>
<dbReference type="Pfam" id="PF13324">
    <property type="entry name" value="GCIP_N"/>
    <property type="match status" value="1"/>
</dbReference>
<evidence type="ECO:0000259" key="1">
    <source>
        <dbReference type="Pfam" id="PF13324"/>
    </source>
</evidence>
<dbReference type="EMBL" id="JAEUBD010000108">
    <property type="protein sequence ID" value="KAH3677320.1"/>
    <property type="molecule type" value="Genomic_DNA"/>
</dbReference>
<reference evidence="2" key="1">
    <citation type="journal article" date="2021" name="Open Biol.">
        <title>Shared evolutionary footprints suggest mitochondrial oxidative damage underlies multiple complex I losses in fungi.</title>
        <authorList>
            <person name="Schikora-Tamarit M.A."/>
            <person name="Marcet-Houben M."/>
            <person name="Nosek J."/>
            <person name="Gabaldon T."/>
        </authorList>
    </citation>
    <scope>NUCLEOTIDE SEQUENCE</scope>
    <source>
        <strain evidence="2">NCAIM Y.01608</strain>
    </source>
</reference>
<feature type="domain" description="Cyclin-D1-binding protein 1-like N-terminal" evidence="1">
    <location>
        <begin position="50"/>
        <end position="199"/>
    </location>
</feature>
<sequence>MPSVTKSKEDIKQLLQSLDEAIAAWRPLLNLETHEEPCLKSSQVTNPLEELSKLGQLIHAHTTKVGIVYKPPISPDNFHACFVEVESVTRSLVMLVSLCSQLIEEKNKYSTLYIQKVLDEVNALLGTFSVLNNELSGLLDIQDSDADSTRLVSVAKIWEICDNLSSLVRWGASGVLRAKFKESATLLADGLEEYEEWLESPSADNGDFFEESDHEDETEQKEVDADLVSYGSKWVQKLKLIKLLFTSMDKNIGKTQHTEKLSSKLDRMNSARLEIGLLVDEFISAIIYDMDQTAAQKYALQLVQACMSLTEAVSQLEPKKVKWFDTWKTKFQENI</sequence>
<proteinExistence type="predicted"/>
<evidence type="ECO:0000313" key="2">
    <source>
        <dbReference type="EMBL" id="KAH3677320.1"/>
    </source>
</evidence>
<dbReference type="PANTHER" id="PTHR15492:SF1">
    <property type="entry name" value="CYCLIN-D1-BINDING PROTEIN 1"/>
    <property type="match status" value="1"/>
</dbReference>
<dbReference type="InterPro" id="IPR049317">
    <property type="entry name" value="GCIP-like_N"/>
</dbReference>